<feature type="signal peptide" evidence="11">
    <location>
        <begin position="1"/>
        <end position="19"/>
    </location>
</feature>
<evidence type="ECO:0000313" key="14">
    <source>
        <dbReference type="Proteomes" id="UP000295604"/>
    </source>
</evidence>
<dbReference type="GO" id="GO:0030570">
    <property type="term" value="F:pectate lyase activity"/>
    <property type="evidence" value="ECO:0007669"/>
    <property type="project" value="InterPro"/>
</dbReference>
<dbReference type="GO" id="GO:0047490">
    <property type="term" value="F:pectin lyase activity"/>
    <property type="evidence" value="ECO:0007669"/>
    <property type="project" value="UniProtKB-EC"/>
</dbReference>
<evidence type="ECO:0000256" key="10">
    <source>
        <dbReference type="SAM" id="MobiDB-lite"/>
    </source>
</evidence>
<dbReference type="Pfam" id="PF00544">
    <property type="entry name" value="Pectate_lyase_4"/>
    <property type="match status" value="1"/>
</dbReference>
<dbReference type="SMART" id="SM00236">
    <property type="entry name" value="fCBD"/>
    <property type="match status" value="1"/>
</dbReference>
<comment type="similarity">
    <text evidence="1 9">Belongs to the polysaccharide lyase 1 family.</text>
</comment>
<dbReference type="PANTHER" id="PTHR31683">
    <property type="entry name" value="PECTATE LYASE 18-RELATED"/>
    <property type="match status" value="1"/>
</dbReference>
<evidence type="ECO:0000256" key="7">
    <source>
        <dbReference type="ARBA" id="ARBA00037631"/>
    </source>
</evidence>
<evidence type="ECO:0000256" key="5">
    <source>
        <dbReference type="ARBA" id="ARBA00023239"/>
    </source>
</evidence>
<dbReference type="SUPFAM" id="SSF57180">
    <property type="entry name" value="Cellulose-binding domain"/>
    <property type="match status" value="1"/>
</dbReference>
<gene>
    <name evidence="13" type="primary">pelF-1</name>
    <name evidence="13" type="ORF">C8034_v002736</name>
</gene>
<dbReference type="PROSITE" id="PS51164">
    <property type="entry name" value="CBM1_2"/>
    <property type="match status" value="1"/>
</dbReference>
<dbReference type="Proteomes" id="UP000295604">
    <property type="component" value="Unassembled WGS sequence"/>
</dbReference>
<dbReference type="Pfam" id="PF00734">
    <property type="entry name" value="CBM_1"/>
    <property type="match status" value="1"/>
</dbReference>
<dbReference type="SMART" id="SM00656">
    <property type="entry name" value="Amb_all"/>
    <property type="match status" value="1"/>
</dbReference>
<keyword evidence="9" id="KW-0624">Polysaccharide degradation</keyword>
<keyword evidence="14" id="KW-1185">Reference proteome</keyword>
<evidence type="ECO:0000256" key="2">
    <source>
        <dbReference type="ARBA" id="ARBA00022729"/>
    </source>
</evidence>
<evidence type="ECO:0000256" key="8">
    <source>
        <dbReference type="ARBA" id="ARBA00039082"/>
    </source>
</evidence>
<dbReference type="EMBL" id="QAPF01000149">
    <property type="protein sequence ID" value="TEA14912.1"/>
    <property type="molecule type" value="Genomic_DNA"/>
</dbReference>
<keyword evidence="4" id="KW-0325">Glycoprotein</keyword>
<dbReference type="EC" id="4.2.2.10" evidence="8"/>
<comment type="function">
    <text evidence="7">Pectinolytic enzymes consist of four classes of enzymes: pectin lyase, polygalacturonase, pectin methylesterase and rhamnogalacturonase. Among pectinolytic enzymes, pectin lyase is the most important in depolymerization of pectin, since it cleaves internal glycosidic bonds of highly methylated pectins.</text>
</comment>
<dbReference type="InterPro" id="IPR000254">
    <property type="entry name" value="CBD"/>
</dbReference>
<dbReference type="Gene3D" id="2.160.20.10">
    <property type="entry name" value="Single-stranded right-handed beta-helix, Pectin lyase-like"/>
    <property type="match status" value="1"/>
</dbReference>
<name>A0A4R8TC55_9PEZI</name>
<dbReference type="InterPro" id="IPR002022">
    <property type="entry name" value="Pec_lyase"/>
</dbReference>
<dbReference type="InterPro" id="IPR045032">
    <property type="entry name" value="PEL"/>
</dbReference>
<keyword evidence="5 9" id="KW-0456">Lyase</keyword>
<dbReference type="GO" id="GO:0000272">
    <property type="term" value="P:polysaccharide catabolic process"/>
    <property type="evidence" value="ECO:0007669"/>
    <property type="project" value="UniProtKB-KW"/>
</dbReference>
<feature type="domain" description="CBM1" evidence="12">
    <location>
        <begin position="447"/>
        <end position="483"/>
    </location>
</feature>
<evidence type="ECO:0000256" key="6">
    <source>
        <dbReference type="ARBA" id="ARBA00036818"/>
    </source>
</evidence>
<evidence type="ECO:0000313" key="13">
    <source>
        <dbReference type="EMBL" id="TEA14912.1"/>
    </source>
</evidence>
<dbReference type="InterPro" id="IPR011050">
    <property type="entry name" value="Pectin_lyase_fold/virulence"/>
</dbReference>
<evidence type="ECO:0000256" key="11">
    <source>
        <dbReference type="SAM" id="SignalP"/>
    </source>
</evidence>
<evidence type="ECO:0000256" key="9">
    <source>
        <dbReference type="RuleBase" id="RU361173"/>
    </source>
</evidence>
<reference evidence="13 14" key="1">
    <citation type="submission" date="2018-11" db="EMBL/GenBank/DDBJ databases">
        <title>Genome sequence and assembly of Colletotrichum sidae.</title>
        <authorList>
            <person name="Gan P."/>
            <person name="Shirasu K."/>
        </authorList>
    </citation>
    <scope>NUCLEOTIDE SEQUENCE [LARGE SCALE GENOMIC DNA]</scope>
    <source>
        <strain evidence="13 14">CBS 518.97</strain>
    </source>
</reference>
<sequence>MRFSASLILAAAAATTASAQTVVGTAYGFATGVTGGGSAAAATPSSADELAEWLSDDTPRTIVIDKEYDFTGKTASGAGCDRISCKSTGGGQLYLGELSCGSSDNTVATVSYDVAGTESLVVGSNKSIIGLNGKGVLNGKGLKIKADAKNVIVQGLEITNLNPGVVWGGDALDLQGGNDGIWIDHCKFSLVGRQFIVSHYDGSRATISNCEFDGVTTTSASCNGNHYWTMMLNGDGDQITLDRNHFHDVSGRAPKLGDKGTFQATNNFFSNMKGHAFELYANTVALIEGNAFESVDIPYDGEVYSNTFNVPDASSASACTSQLGRACEVNSVDAKSGKWTALKQTTALSTFAKLKDYLVEPVAASEVAKLVSANAGTANVGTSSAATPTTPTEETPTEETATKEATTTAAAAAAAPVASEEATVEEPAAEEEPATEEPAAEDSSSGAAAQLWGQCGGSGWTGPTACASGSSCVEQNPWYSQCLSSAARRSMKGLRRV</sequence>
<protein>
    <recommendedName>
        <fullName evidence="8">pectin lyase</fullName>
        <ecNumber evidence="8">4.2.2.10</ecNumber>
    </recommendedName>
</protein>
<keyword evidence="2 11" id="KW-0732">Signal</keyword>
<evidence type="ECO:0000256" key="4">
    <source>
        <dbReference type="ARBA" id="ARBA00023180"/>
    </source>
</evidence>
<dbReference type="InterPro" id="IPR035971">
    <property type="entry name" value="CBD_sf"/>
</dbReference>
<evidence type="ECO:0000256" key="1">
    <source>
        <dbReference type="ARBA" id="ARBA00010980"/>
    </source>
</evidence>
<proteinExistence type="inferred from homology"/>
<evidence type="ECO:0000256" key="3">
    <source>
        <dbReference type="ARBA" id="ARBA00023157"/>
    </source>
</evidence>
<comment type="caution">
    <text evidence="13">The sequence shown here is derived from an EMBL/GenBank/DDBJ whole genome shotgun (WGS) entry which is preliminary data.</text>
</comment>
<evidence type="ECO:0000259" key="12">
    <source>
        <dbReference type="PROSITE" id="PS51164"/>
    </source>
</evidence>
<dbReference type="PROSITE" id="PS00562">
    <property type="entry name" value="CBM1_1"/>
    <property type="match status" value="1"/>
</dbReference>
<dbReference type="AlphaFoldDB" id="A0A4R8TC55"/>
<comment type="subcellular location">
    <subcellularLocation>
        <location evidence="9">Secreted</location>
    </subcellularLocation>
</comment>
<dbReference type="PANTHER" id="PTHR31683:SF67">
    <property type="entry name" value="PECTIN LYASE F-RELATED"/>
    <property type="match status" value="1"/>
</dbReference>
<feature type="region of interest" description="Disordered" evidence="10">
    <location>
        <begin position="378"/>
        <end position="452"/>
    </location>
</feature>
<feature type="compositionally biased region" description="Low complexity" evidence="10">
    <location>
        <begin position="403"/>
        <end position="421"/>
    </location>
</feature>
<comment type="catalytic activity">
    <reaction evidence="6">
        <text>Eliminative cleavage of (1-&gt;4)-alpha-D-galacturonan methyl ester to give oligosaccharides with 4-deoxy-6-O-methyl-alpha-D-galact-4-enuronosyl groups at their non-reducing ends.</text>
        <dbReference type="EC" id="4.2.2.10"/>
    </reaction>
</comment>
<keyword evidence="9" id="KW-0119">Carbohydrate metabolism</keyword>
<feature type="compositionally biased region" description="Acidic residues" evidence="10">
    <location>
        <begin position="422"/>
        <end position="440"/>
    </location>
</feature>
<dbReference type="GO" id="GO:0005576">
    <property type="term" value="C:extracellular region"/>
    <property type="evidence" value="ECO:0007669"/>
    <property type="project" value="UniProtKB-SubCell"/>
</dbReference>
<dbReference type="SUPFAM" id="SSF51126">
    <property type="entry name" value="Pectin lyase-like"/>
    <property type="match status" value="1"/>
</dbReference>
<keyword evidence="9" id="KW-0964">Secreted</keyword>
<feature type="chain" id="PRO_5020230589" description="pectin lyase" evidence="11">
    <location>
        <begin position="20"/>
        <end position="497"/>
    </location>
</feature>
<dbReference type="GO" id="GO:0030248">
    <property type="term" value="F:cellulose binding"/>
    <property type="evidence" value="ECO:0007669"/>
    <property type="project" value="InterPro"/>
</dbReference>
<accession>A0A4R8TC55</accession>
<dbReference type="InterPro" id="IPR012334">
    <property type="entry name" value="Pectin_lyas_fold"/>
</dbReference>
<organism evidence="13 14">
    <name type="scientific">Colletotrichum sidae</name>
    <dbReference type="NCBI Taxonomy" id="1347389"/>
    <lineage>
        <taxon>Eukaryota</taxon>
        <taxon>Fungi</taxon>
        <taxon>Dikarya</taxon>
        <taxon>Ascomycota</taxon>
        <taxon>Pezizomycotina</taxon>
        <taxon>Sordariomycetes</taxon>
        <taxon>Hypocreomycetidae</taxon>
        <taxon>Glomerellales</taxon>
        <taxon>Glomerellaceae</taxon>
        <taxon>Colletotrichum</taxon>
        <taxon>Colletotrichum orbiculare species complex</taxon>
    </lineage>
</organism>
<feature type="compositionally biased region" description="Low complexity" evidence="10">
    <location>
        <begin position="382"/>
        <end position="394"/>
    </location>
</feature>
<keyword evidence="3" id="KW-1015">Disulfide bond</keyword>